<dbReference type="RefSeq" id="WP_019987581.1">
    <property type="nucleotide sequence ID" value="NZ_WELI01000001.1"/>
</dbReference>
<reference evidence="1 2" key="1">
    <citation type="submission" date="2019-10" db="EMBL/GenBank/DDBJ databases">
        <title>Rudanella paleaurantiibacter sp. nov., isolated from sludge.</title>
        <authorList>
            <person name="Xu S.Q."/>
        </authorList>
    </citation>
    <scope>NUCLEOTIDE SEQUENCE [LARGE SCALE GENOMIC DNA]</scope>
    <source>
        <strain evidence="1 2">HX-22-17</strain>
    </source>
</reference>
<dbReference type="Pfam" id="PF06108">
    <property type="entry name" value="DUF952"/>
    <property type="match status" value="1"/>
</dbReference>
<accession>A0A7J5U5R3</accession>
<evidence type="ECO:0000313" key="2">
    <source>
        <dbReference type="Proteomes" id="UP000488299"/>
    </source>
</evidence>
<dbReference type="InterPro" id="IPR009297">
    <property type="entry name" value="DUF952"/>
</dbReference>
<gene>
    <name evidence="1" type="ORF">F5984_02930</name>
</gene>
<dbReference type="Proteomes" id="UP000488299">
    <property type="component" value="Unassembled WGS sequence"/>
</dbReference>
<proteinExistence type="predicted"/>
<dbReference type="PANTHER" id="PTHR34129">
    <property type="entry name" value="BLR1139 PROTEIN"/>
    <property type="match status" value="1"/>
</dbReference>
<keyword evidence="2" id="KW-1185">Reference proteome</keyword>
<dbReference type="PANTHER" id="PTHR34129:SF1">
    <property type="entry name" value="DUF952 DOMAIN-CONTAINING PROTEIN"/>
    <property type="match status" value="1"/>
</dbReference>
<sequence>MTTLIYHVTTQPDWQRQATEAVYRADSLETEGFIHLSQDHQVAGVLDRYYHNVPDRLLLHVDPDKLTAELKYEPSTDNELFPHLYGPIDKVAIVEVEKL</sequence>
<comment type="caution">
    <text evidence="1">The sequence shown here is derived from an EMBL/GenBank/DDBJ whole genome shotgun (WGS) entry which is preliminary data.</text>
</comment>
<dbReference type="SUPFAM" id="SSF56399">
    <property type="entry name" value="ADP-ribosylation"/>
    <property type="match status" value="1"/>
</dbReference>
<organism evidence="1 2">
    <name type="scientific">Rudanella paleaurantiibacter</name>
    <dbReference type="NCBI Taxonomy" id="2614655"/>
    <lineage>
        <taxon>Bacteria</taxon>
        <taxon>Pseudomonadati</taxon>
        <taxon>Bacteroidota</taxon>
        <taxon>Cytophagia</taxon>
        <taxon>Cytophagales</taxon>
        <taxon>Cytophagaceae</taxon>
        <taxon>Rudanella</taxon>
    </lineage>
</organism>
<evidence type="ECO:0000313" key="1">
    <source>
        <dbReference type="EMBL" id="KAB7732917.1"/>
    </source>
</evidence>
<protein>
    <submittedName>
        <fullName evidence="1">DUF952 domain-containing protein</fullName>
    </submittedName>
</protein>
<dbReference type="AlphaFoldDB" id="A0A7J5U5R3"/>
<dbReference type="Gene3D" id="3.20.170.20">
    <property type="entry name" value="Protein of unknown function DUF952"/>
    <property type="match status" value="1"/>
</dbReference>
<dbReference type="EMBL" id="WELI01000001">
    <property type="protein sequence ID" value="KAB7732917.1"/>
    <property type="molecule type" value="Genomic_DNA"/>
</dbReference>
<name>A0A7J5U5R3_9BACT</name>